<evidence type="ECO:0000256" key="6">
    <source>
        <dbReference type="ARBA" id="ARBA00040136"/>
    </source>
</evidence>
<dbReference type="Pfam" id="PF02269">
    <property type="entry name" value="TFIID-18kDa"/>
    <property type="match status" value="1"/>
</dbReference>
<dbReference type="GO" id="GO:0003743">
    <property type="term" value="F:translation initiation factor activity"/>
    <property type="evidence" value="ECO:0007669"/>
    <property type="project" value="UniProtKB-KW"/>
</dbReference>
<comment type="subcellular location">
    <subcellularLocation>
        <location evidence="1">Nucleus</location>
    </subcellularLocation>
</comment>
<evidence type="ECO:0000256" key="7">
    <source>
        <dbReference type="SAM" id="MobiDB-lite"/>
    </source>
</evidence>
<evidence type="ECO:0000256" key="3">
    <source>
        <dbReference type="ARBA" id="ARBA00023163"/>
    </source>
</evidence>
<evidence type="ECO:0000256" key="2">
    <source>
        <dbReference type="ARBA" id="ARBA00023015"/>
    </source>
</evidence>
<dbReference type="CDD" id="cd07978">
    <property type="entry name" value="HFD_TAF13"/>
    <property type="match status" value="1"/>
</dbReference>
<accession>V5G360</accession>
<dbReference type="PANTHER" id="PTHR11380:SF5">
    <property type="entry name" value="TRANSCRIPTION INITIATION FACTOR TFIID SUBUNIT 13"/>
    <property type="match status" value="1"/>
</dbReference>
<dbReference type="InterPro" id="IPR009072">
    <property type="entry name" value="Histone-fold"/>
</dbReference>
<keyword evidence="8" id="KW-0396">Initiation factor</keyword>
<dbReference type="Gene3D" id="1.10.20.10">
    <property type="entry name" value="Histone, subunit A"/>
    <property type="match status" value="1"/>
</dbReference>
<dbReference type="EMBL" id="BAUL01000122">
    <property type="protein sequence ID" value="GAD95317.1"/>
    <property type="molecule type" value="Genomic_DNA"/>
</dbReference>
<feature type="compositionally biased region" description="Basic and acidic residues" evidence="7">
    <location>
        <begin position="104"/>
        <end position="126"/>
    </location>
</feature>
<proteinExistence type="inferred from homology"/>
<dbReference type="SUPFAM" id="SSF47113">
    <property type="entry name" value="Histone-fold"/>
    <property type="match status" value="1"/>
</dbReference>
<dbReference type="OrthoDB" id="10266074at2759"/>
<keyword evidence="3" id="KW-0804">Transcription</keyword>
<protein>
    <recommendedName>
        <fullName evidence="6">Transcription initiation factor TFIID subunit 13</fullName>
    </recommendedName>
</protein>
<evidence type="ECO:0000256" key="1">
    <source>
        <dbReference type="ARBA" id="ARBA00004123"/>
    </source>
</evidence>
<dbReference type="GO" id="GO:0046982">
    <property type="term" value="F:protein heterodimerization activity"/>
    <property type="evidence" value="ECO:0007669"/>
    <property type="project" value="InterPro"/>
</dbReference>
<evidence type="ECO:0000256" key="5">
    <source>
        <dbReference type="ARBA" id="ARBA00038392"/>
    </source>
</evidence>
<sequence>MADPTRSGGSRHVHFAAVPTTSPYRINNNNPPPLPRPVSRPPTGHVAGVLAPAWPFNPEETALIRAGYKPCYTPKTAAASSGSVEESGSESGASSSIPKSALKKPGDWRTRQKEERRRTNMAEPRARAARHKGQMNFAPELRLLLLAYGDPSPHPSFPSEPLPETVRVLDEIVTDFVLEMCHTAAQYATYSRRQKIKVDDFRFALRRDPNKLGRVQELLRMERELKEARKAFDQNDDQVGALKDAGKKGLENVDESVDGMSTAGKKAKGKGKRGARRDSDATEGTASKKRKVGKGE</sequence>
<gene>
    <name evidence="8" type="ORF">PVAR5_3959</name>
</gene>
<feature type="compositionally biased region" description="Low complexity" evidence="7">
    <location>
        <begin position="77"/>
        <end position="96"/>
    </location>
</feature>
<dbReference type="InterPro" id="IPR003195">
    <property type="entry name" value="TFIID_TAF13"/>
</dbReference>
<organism evidence="8 9">
    <name type="scientific">Byssochlamys spectabilis (strain No. 5 / NBRC 109023)</name>
    <name type="common">Paecilomyces variotii</name>
    <dbReference type="NCBI Taxonomy" id="1356009"/>
    <lineage>
        <taxon>Eukaryota</taxon>
        <taxon>Fungi</taxon>
        <taxon>Dikarya</taxon>
        <taxon>Ascomycota</taxon>
        <taxon>Pezizomycotina</taxon>
        <taxon>Eurotiomycetes</taxon>
        <taxon>Eurotiomycetidae</taxon>
        <taxon>Eurotiales</taxon>
        <taxon>Thermoascaceae</taxon>
        <taxon>Paecilomyces</taxon>
    </lineage>
</organism>
<name>V5G360_BYSSN</name>
<feature type="region of interest" description="Disordered" evidence="7">
    <location>
        <begin position="1"/>
        <end position="46"/>
    </location>
</feature>
<keyword evidence="9" id="KW-1185">Reference proteome</keyword>
<dbReference type="GO" id="GO:0005669">
    <property type="term" value="C:transcription factor TFIID complex"/>
    <property type="evidence" value="ECO:0007669"/>
    <property type="project" value="TreeGrafter"/>
</dbReference>
<evidence type="ECO:0000313" key="9">
    <source>
        <dbReference type="Proteomes" id="UP000018001"/>
    </source>
</evidence>
<feature type="compositionally biased region" description="Pro residues" evidence="7">
    <location>
        <begin position="30"/>
        <end position="40"/>
    </location>
</feature>
<comment type="caution">
    <text evidence="8">The sequence shown here is derived from an EMBL/GenBank/DDBJ whole genome shotgun (WGS) entry which is preliminary data.</text>
</comment>
<feature type="compositionally biased region" description="Basic residues" evidence="7">
    <location>
        <begin position="287"/>
        <end position="296"/>
    </location>
</feature>
<feature type="region of interest" description="Disordered" evidence="7">
    <location>
        <begin position="75"/>
        <end position="131"/>
    </location>
</feature>
<evidence type="ECO:0000313" key="8">
    <source>
        <dbReference type="EMBL" id="GAD95317.1"/>
    </source>
</evidence>
<feature type="region of interest" description="Disordered" evidence="7">
    <location>
        <begin position="230"/>
        <end position="296"/>
    </location>
</feature>
<keyword evidence="8" id="KW-0648">Protein biosynthesis</keyword>
<dbReference type="eggNOG" id="KOG3901">
    <property type="taxonomic scope" value="Eukaryota"/>
</dbReference>
<dbReference type="HOGENOM" id="CLU_063932_0_0_1"/>
<comment type="similarity">
    <text evidence="5">Belongs to the TAF13 family.</text>
</comment>
<dbReference type="InParanoid" id="V5G360"/>
<keyword evidence="4" id="KW-0539">Nucleus</keyword>
<dbReference type="Proteomes" id="UP000018001">
    <property type="component" value="Unassembled WGS sequence"/>
</dbReference>
<reference evidence="9" key="1">
    <citation type="journal article" date="2014" name="Genome Announc.">
        <title>Draft genome sequence of the formaldehyde-resistant fungus Byssochlamys spectabilis No. 5 (anamorph Paecilomyces variotii No. 5) (NBRC109023).</title>
        <authorList>
            <person name="Oka T."/>
            <person name="Ekino K."/>
            <person name="Fukuda K."/>
            <person name="Nomura Y."/>
        </authorList>
    </citation>
    <scope>NUCLEOTIDE SEQUENCE [LARGE SCALE GENOMIC DNA]</scope>
    <source>
        <strain evidence="9">No. 5 / NBRC 109023</strain>
    </source>
</reference>
<evidence type="ECO:0000256" key="4">
    <source>
        <dbReference type="ARBA" id="ARBA00023242"/>
    </source>
</evidence>
<dbReference type="AlphaFoldDB" id="V5G360"/>
<feature type="compositionally biased region" description="Basic residues" evidence="7">
    <location>
        <begin position="265"/>
        <end position="275"/>
    </location>
</feature>
<keyword evidence="2" id="KW-0805">Transcription regulation</keyword>
<dbReference type="PANTHER" id="PTHR11380">
    <property type="entry name" value="TRANSCRIPTION INITIATION FACTOR TFIID/SUPT3-RELATED"/>
    <property type="match status" value="1"/>
</dbReference>
<dbReference type="GO" id="GO:0051123">
    <property type="term" value="P:RNA polymerase II preinitiation complex assembly"/>
    <property type="evidence" value="ECO:0007669"/>
    <property type="project" value="TreeGrafter"/>
</dbReference>